<evidence type="ECO:0000313" key="4">
    <source>
        <dbReference type="Proteomes" id="UP000834106"/>
    </source>
</evidence>
<feature type="domain" description="Bifunctional inhibitor/plant lipid transfer protein/seed storage helical" evidence="2">
    <location>
        <begin position="37"/>
        <end position="92"/>
    </location>
</feature>
<feature type="signal peptide" evidence="1">
    <location>
        <begin position="1"/>
        <end position="17"/>
    </location>
</feature>
<evidence type="ECO:0000313" key="3">
    <source>
        <dbReference type="EMBL" id="CAI9768255.1"/>
    </source>
</evidence>
<evidence type="ECO:0000259" key="2">
    <source>
        <dbReference type="Pfam" id="PF14368"/>
    </source>
</evidence>
<reference evidence="3" key="1">
    <citation type="submission" date="2023-05" db="EMBL/GenBank/DDBJ databases">
        <authorList>
            <person name="Huff M."/>
        </authorList>
    </citation>
    <scope>NUCLEOTIDE SEQUENCE</scope>
</reference>
<dbReference type="AlphaFoldDB" id="A0AAD1ZJ86"/>
<organism evidence="3 4">
    <name type="scientific">Fraxinus pennsylvanica</name>
    <dbReference type="NCBI Taxonomy" id="56036"/>
    <lineage>
        <taxon>Eukaryota</taxon>
        <taxon>Viridiplantae</taxon>
        <taxon>Streptophyta</taxon>
        <taxon>Embryophyta</taxon>
        <taxon>Tracheophyta</taxon>
        <taxon>Spermatophyta</taxon>
        <taxon>Magnoliopsida</taxon>
        <taxon>eudicotyledons</taxon>
        <taxon>Gunneridae</taxon>
        <taxon>Pentapetalae</taxon>
        <taxon>asterids</taxon>
        <taxon>lamiids</taxon>
        <taxon>Lamiales</taxon>
        <taxon>Oleaceae</taxon>
        <taxon>Oleeae</taxon>
        <taxon>Fraxinus</taxon>
    </lineage>
</organism>
<sequence length="99" mass="10347">MLGKWVGMLILIAMVAGGRVVTMAQGVTDKMPVIFGRNPSSACCQNVRDAHIECVCPYLGPKAAATIKGIGASSVVKLIEGCGMPIPRNYRCGSITTPP</sequence>
<dbReference type="Gene3D" id="1.10.110.10">
    <property type="entry name" value="Plant lipid-transfer and hydrophobic proteins"/>
    <property type="match status" value="1"/>
</dbReference>
<protein>
    <recommendedName>
        <fullName evidence="2">Bifunctional inhibitor/plant lipid transfer protein/seed storage helical domain-containing protein</fullName>
    </recommendedName>
</protein>
<name>A0AAD1ZJ86_9LAMI</name>
<evidence type="ECO:0000256" key="1">
    <source>
        <dbReference type="SAM" id="SignalP"/>
    </source>
</evidence>
<dbReference type="PANTHER" id="PTHR33286:SF7">
    <property type="entry name" value="BIFUNCTIONAL INHIBITOR_PLANT LIPID TRANSFER PROTEIN_SEED STORAGE HELICAL DOMAIN-CONTAINING PROTEIN"/>
    <property type="match status" value="1"/>
</dbReference>
<dbReference type="Proteomes" id="UP000834106">
    <property type="component" value="Chromosome 9"/>
</dbReference>
<accession>A0AAD1ZJ86</accession>
<proteinExistence type="predicted"/>
<keyword evidence="4" id="KW-1185">Reference proteome</keyword>
<feature type="chain" id="PRO_5042289092" description="Bifunctional inhibitor/plant lipid transfer protein/seed storage helical domain-containing protein" evidence="1">
    <location>
        <begin position="18"/>
        <end position="99"/>
    </location>
</feature>
<keyword evidence="1" id="KW-0732">Signal</keyword>
<dbReference type="PANTHER" id="PTHR33286">
    <property type="entry name" value="BIFUNCTIONAL INHIBITOR/LIPID-TRANSFER PROTEIN/SEED STORAGE 2S ALBUMIN SUPERFAMILY PROTEIN"/>
    <property type="match status" value="1"/>
</dbReference>
<dbReference type="Pfam" id="PF14368">
    <property type="entry name" value="LTP_2"/>
    <property type="match status" value="1"/>
</dbReference>
<dbReference type="InterPro" id="IPR016140">
    <property type="entry name" value="Bifunc_inhib/LTP/seed_store"/>
</dbReference>
<dbReference type="InterPro" id="IPR036312">
    <property type="entry name" value="Bifun_inhib/LTP/seed_sf"/>
</dbReference>
<dbReference type="EMBL" id="OU503044">
    <property type="protein sequence ID" value="CAI9768255.1"/>
    <property type="molecule type" value="Genomic_DNA"/>
</dbReference>
<gene>
    <name evidence="3" type="ORF">FPE_LOCUS15685</name>
</gene>
<dbReference type="SUPFAM" id="SSF47699">
    <property type="entry name" value="Bifunctional inhibitor/lipid-transfer protein/seed storage 2S albumin"/>
    <property type="match status" value="1"/>
</dbReference>